<proteinExistence type="predicted"/>
<sequence>MPLCTAARTATAAWIWTTVSTEANNEKDVLIGMSGAPNEFRVHMMPGVENTALIHHRPRYAHRRTKRVAR</sequence>
<dbReference type="EMBL" id="ML212082">
    <property type="protein sequence ID" value="TFK79307.1"/>
    <property type="molecule type" value="Genomic_DNA"/>
</dbReference>
<name>A0A5C3NRW0_9APHY</name>
<organism evidence="1 2">
    <name type="scientific">Polyporus arcularius HHB13444</name>
    <dbReference type="NCBI Taxonomy" id="1314778"/>
    <lineage>
        <taxon>Eukaryota</taxon>
        <taxon>Fungi</taxon>
        <taxon>Dikarya</taxon>
        <taxon>Basidiomycota</taxon>
        <taxon>Agaricomycotina</taxon>
        <taxon>Agaricomycetes</taxon>
        <taxon>Polyporales</taxon>
        <taxon>Polyporaceae</taxon>
        <taxon>Polyporus</taxon>
    </lineage>
</organism>
<evidence type="ECO:0000313" key="1">
    <source>
        <dbReference type="EMBL" id="TFK79307.1"/>
    </source>
</evidence>
<dbReference type="Proteomes" id="UP000308197">
    <property type="component" value="Unassembled WGS sequence"/>
</dbReference>
<reference evidence="1 2" key="1">
    <citation type="journal article" date="2019" name="Nat. Ecol. Evol.">
        <title>Megaphylogeny resolves global patterns of mushroom evolution.</title>
        <authorList>
            <person name="Varga T."/>
            <person name="Krizsan K."/>
            <person name="Foldi C."/>
            <person name="Dima B."/>
            <person name="Sanchez-Garcia M."/>
            <person name="Sanchez-Ramirez S."/>
            <person name="Szollosi G.J."/>
            <person name="Szarkandi J.G."/>
            <person name="Papp V."/>
            <person name="Albert L."/>
            <person name="Andreopoulos W."/>
            <person name="Angelini C."/>
            <person name="Antonin V."/>
            <person name="Barry K.W."/>
            <person name="Bougher N.L."/>
            <person name="Buchanan P."/>
            <person name="Buyck B."/>
            <person name="Bense V."/>
            <person name="Catcheside P."/>
            <person name="Chovatia M."/>
            <person name="Cooper J."/>
            <person name="Damon W."/>
            <person name="Desjardin D."/>
            <person name="Finy P."/>
            <person name="Geml J."/>
            <person name="Haridas S."/>
            <person name="Hughes K."/>
            <person name="Justo A."/>
            <person name="Karasinski D."/>
            <person name="Kautmanova I."/>
            <person name="Kiss B."/>
            <person name="Kocsube S."/>
            <person name="Kotiranta H."/>
            <person name="LaButti K.M."/>
            <person name="Lechner B.E."/>
            <person name="Liimatainen K."/>
            <person name="Lipzen A."/>
            <person name="Lukacs Z."/>
            <person name="Mihaltcheva S."/>
            <person name="Morgado L.N."/>
            <person name="Niskanen T."/>
            <person name="Noordeloos M.E."/>
            <person name="Ohm R.A."/>
            <person name="Ortiz-Santana B."/>
            <person name="Ovrebo C."/>
            <person name="Racz N."/>
            <person name="Riley R."/>
            <person name="Savchenko A."/>
            <person name="Shiryaev A."/>
            <person name="Soop K."/>
            <person name="Spirin V."/>
            <person name="Szebenyi C."/>
            <person name="Tomsovsky M."/>
            <person name="Tulloss R.E."/>
            <person name="Uehling J."/>
            <person name="Grigoriev I.V."/>
            <person name="Vagvolgyi C."/>
            <person name="Papp T."/>
            <person name="Martin F.M."/>
            <person name="Miettinen O."/>
            <person name="Hibbett D.S."/>
            <person name="Nagy L.G."/>
        </authorList>
    </citation>
    <scope>NUCLEOTIDE SEQUENCE [LARGE SCALE GENOMIC DNA]</scope>
    <source>
        <strain evidence="1 2">HHB13444</strain>
    </source>
</reference>
<gene>
    <name evidence="1" type="ORF">K466DRAFT_592449</name>
</gene>
<keyword evidence="2" id="KW-1185">Reference proteome</keyword>
<protein>
    <submittedName>
        <fullName evidence="1">Uncharacterized protein</fullName>
    </submittedName>
</protein>
<evidence type="ECO:0000313" key="2">
    <source>
        <dbReference type="Proteomes" id="UP000308197"/>
    </source>
</evidence>
<dbReference type="InParanoid" id="A0A5C3NRW0"/>
<dbReference type="AlphaFoldDB" id="A0A5C3NRW0"/>
<accession>A0A5C3NRW0</accession>